<evidence type="ECO:0000256" key="2">
    <source>
        <dbReference type="SAM" id="MobiDB-lite"/>
    </source>
</evidence>
<keyword evidence="4" id="KW-1185">Reference proteome</keyword>
<comment type="similarity">
    <text evidence="1">Belongs to the cytochrome P450 family.</text>
</comment>
<feature type="compositionally biased region" description="Low complexity" evidence="2">
    <location>
        <begin position="418"/>
        <end position="433"/>
    </location>
</feature>
<dbReference type="InterPro" id="IPR036396">
    <property type="entry name" value="Cyt_P450_sf"/>
</dbReference>
<name>A0A4R6UNQ8_9ACTN</name>
<dbReference type="SUPFAM" id="SSF48264">
    <property type="entry name" value="Cytochrome P450"/>
    <property type="match status" value="1"/>
</dbReference>
<dbReference type="RefSeq" id="WP_133742605.1">
    <property type="nucleotide sequence ID" value="NZ_SNYN01000017.1"/>
</dbReference>
<dbReference type="OrthoDB" id="3436268at2"/>
<dbReference type="PANTHER" id="PTHR46696">
    <property type="entry name" value="P450, PUTATIVE (EUROFUNG)-RELATED"/>
    <property type="match status" value="1"/>
</dbReference>
<dbReference type="EMBL" id="SNYN01000017">
    <property type="protein sequence ID" value="TDQ48788.1"/>
    <property type="molecule type" value="Genomic_DNA"/>
</dbReference>
<reference evidence="3 4" key="1">
    <citation type="submission" date="2019-03" db="EMBL/GenBank/DDBJ databases">
        <title>Genomic Encyclopedia of Type Strains, Phase IV (KMG-IV): sequencing the most valuable type-strain genomes for metagenomic binning, comparative biology and taxonomic classification.</title>
        <authorList>
            <person name="Goeker M."/>
        </authorList>
    </citation>
    <scope>NUCLEOTIDE SEQUENCE [LARGE SCALE GENOMIC DNA]</scope>
    <source>
        <strain evidence="3 4">DSM 46770</strain>
    </source>
</reference>
<gene>
    <name evidence="3" type="ORF">EV190_11744</name>
</gene>
<dbReference type="GO" id="GO:0005506">
    <property type="term" value="F:iron ion binding"/>
    <property type="evidence" value="ECO:0007669"/>
    <property type="project" value="InterPro"/>
</dbReference>
<evidence type="ECO:0000313" key="3">
    <source>
        <dbReference type="EMBL" id="TDQ48788.1"/>
    </source>
</evidence>
<dbReference type="InterPro" id="IPR002397">
    <property type="entry name" value="Cyt_P450_B"/>
</dbReference>
<dbReference type="GO" id="GO:0020037">
    <property type="term" value="F:heme binding"/>
    <property type="evidence" value="ECO:0007669"/>
    <property type="project" value="InterPro"/>
</dbReference>
<evidence type="ECO:0000256" key="1">
    <source>
        <dbReference type="ARBA" id="ARBA00010617"/>
    </source>
</evidence>
<dbReference type="PANTHER" id="PTHR46696:SF1">
    <property type="entry name" value="CYTOCHROME P450 YJIB-RELATED"/>
    <property type="match status" value="1"/>
</dbReference>
<accession>A0A4R6UNQ8</accession>
<organism evidence="3 4">
    <name type="scientific">Actinorugispora endophytica</name>
    <dbReference type="NCBI Taxonomy" id="1605990"/>
    <lineage>
        <taxon>Bacteria</taxon>
        <taxon>Bacillati</taxon>
        <taxon>Actinomycetota</taxon>
        <taxon>Actinomycetes</taxon>
        <taxon>Streptosporangiales</taxon>
        <taxon>Nocardiopsidaceae</taxon>
        <taxon>Actinorugispora</taxon>
    </lineage>
</organism>
<dbReference type="GO" id="GO:0004497">
    <property type="term" value="F:monooxygenase activity"/>
    <property type="evidence" value="ECO:0007669"/>
    <property type="project" value="InterPro"/>
</dbReference>
<dbReference type="GO" id="GO:0016705">
    <property type="term" value="F:oxidoreductase activity, acting on paired donors, with incorporation or reduction of molecular oxygen"/>
    <property type="evidence" value="ECO:0007669"/>
    <property type="project" value="InterPro"/>
</dbReference>
<dbReference type="Proteomes" id="UP000295281">
    <property type="component" value="Unassembled WGS sequence"/>
</dbReference>
<sequence length="454" mass="49035">MTPPDPARPPVRLYEAADPALLWPALLADHGQIAPVEIEPGAHGWLVLSWNLNRRVLTDTRAFARDPAWWRELHDGTIGPASGLRALYGKRQSALFCDGAEHQRYRDALVAALGRLTRQQAVRHIDEAANRLIDAFCLHGKADLIAQYARQLPLTVLCRLFGLAPDETVRVCAAMQTLWEAGPDAPAAKTRIEALLDGLARRRRAAPGDDLASGLVSEGMTDDEVRDQLTLVIAAGDDPVTHLIGNTLRMLLTAPGLRASVAGSRTLIAETINASLWADPPVQALIGRYPTADVELGGARVRRGDCLVIGYAAAHLDLMARTDPAVAQANRAHLTWGAGPHTCPQIGRSLTLAIAETAVEQLMHRLPDLRLAVDAGLLRRRPSLSVHALTDLPVSFTPAAPSRMDRGDSIWNRPALAPSGSTPPRGSTSTPGRASSGRRGPWYGWLFPAWRSGR</sequence>
<dbReference type="PRINTS" id="PR00359">
    <property type="entry name" value="BP450"/>
</dbReference>
<dbReference type="AlphaFoldDB" id="A0A4R6UNQ8"/>
<proteinExistence type="inferred from homology"/>
<feature type="region of interest" description="Disordered" evidence="2">
    <location>
        <begin position="398"/>
        <end position="443"/>
    </location>
</feature>
<evidence type="ECO:0000313" key="4">
    <source>
        <dbReference type="Proteomes" id="UP000295281"/>
    </source>
</evidence>
<protein>
    <submittedName>
        <fullName evidence="3">Cytochrome P450</fullName>
    </submittedName>
</protein>
<comment type="caution">
    <text evidence="3">The sequence shown here is derived from an EMBL/GenBank/DDBJ whole genome shotgun (WGS) entry which is preliminary data.</text>
</comment>
<dbReference type="Gene3D" id="1.10.630.10">
    <property type="entry name" value="Cytochrome P450"/>
    <property type="match status" value="1"/>
</dbReference>